<feature type="transmembrane region" description="Helical" evidence="17">
    <location>
        <begin position="161"/>
        <end position="182"/>
    </location>
</feature>
<evidence type="ECO:0000256" key="11">
    <source>
        <dbReference type="ARBA" id="ARBA00022989"/>
    </source>
</evidence>
<dbReference type="InterPro" id="IPR005467">
    <property type="entry name" value="His_kinase_dom"/>
</dbReference>
<keyword evidence="11 17" id="KW-1133">Transmembrane helix</keyword>
<dbReference type="OrthoDB" id="9813151at2"/>
<evidence type="ECO:0000256" key="16">
    <source>
        <dbReference type="ARBA" id="ARBA00040841"/>
    </source>
</evidence>
<dbReference type="Proteomes" id="UP000245938">
    <property type="component" value="Unassembled WGS sequence"/>
</dbReference>
<dbReference type="SMART" id="SM00388">
    <property type="entry name" value="HisKA"/>
    <property type="match status" value="1"/>
</dbReference>
<dbReference type="RefSeq" id="WP_109306294.1">
    <property type="nucleotide sequence ID" value="NZ_BJUF01000023.1"/>
</dbReference>
<dbReference type="Gene3D" id="3.30.565.10">
    <property type="entry name" value="Histidine kinase-like ATPase, C-terminal domain"/>
    <property type="match status" value="1"/>
</dbReference>
<dbReference type="SUPFAM" id="SSF158472">
    <property type="entry name" value="HAMP domain-like"/>
    <property type="match status" value="1"/>
</dbReference>
<evidence type="ECO:0000256" key="8">
    <source>
        <dbReference type="ARBA" id="ARBA00022741"/>
    </source>
</evidence>
<dbReference type="InterPro" id="IPR003661">
    <property type="entry name" value="HisK_dim/P_dom"/>
</dbReference>
<evidence type="ECO:0000256" key="9">
    <source>
        <dbReference type="ARBA" id="ARBA00022777"/>
    </source>
</evidence>
<evidence type="ECO:0000256" key="2">
    <source>
        <dbReference type="ARBA" id="ARBA00004651"/>
    </source>
</evidence>
<keyword evidence="13" id="KW-0843">Virulence</keyword>
<proteinExistence type="predicted"/>
<evidence type="ECO:0000256" key="15">
    <source>
        <dbReference type="ARBA" id="ARBA00037219"/>
    </source>
</evidence>
<dbReference type="PROSITE" id="PS50109">
    <property type="entry name" value="HIS_KIN"/>
    <property type="match status" value="1"/>
</dbReference>
<gene>
    <name evidence="20" type="ORF">DEX24_09995</name>
</gene>
<dbReference type="SMART" id="SM00304">
    <property type="entry name" value="HAMP"/>
    <property type="match status" value="1"/>
</dbReference>
<keyword evidence="6" id="KW-0808">Transferase</keyword>
<dbReference type="AlphaFoldDB" id="A0A2U3AKK2"/>
<accession>A0A2U3AKK2</accession>
<dbReference type="SUPFAM" id="SSF55874">
    <property type="entry name" value="ATPase domain of HSP90 chaperone/DNA topoisomerase II/histidine kinase"/>
    <property type="match status" value="1"/>
</dbReference>
<dbReference type="GO" id="GO:0000155">
    <property type="term" value="F:phosphorelay sensor kinase activity"/>
    <property type="evidence" value="ECO:0007669"/>
    <property type="project" value="InterPro"/>
</dbReference>
<evidence type="ECO:0000256" key="3">
    <source>
        <dbReference type="ARBA" id="ARBA00012438"/>
    </source>
</evidence>
<evidence type="ECO:0000256" key="10">
    <source>
        <dbReference type="ARBA" id="ARBA00022840"/>
    </source>
</evidence>
<organism evidence="20 21">
    <name type="scientific">Kurthia sibirica</name>
    <dbReference type="NCBI Taxonomy" id="202750"/>
    <lineage>
        <taxon>Bacteria</taxon>
        <taxon>Bacillati</taxon>
        <taxon>Bacillota</taxon>
        <taxon>Bacilli</taxon>
        <taxon>Bacillales</taxon>
        <taxon>Caryophanaceae</taxon>
        <taxon>Kurthia</taxon>
    </lineage>
</organism>
<keyword evidence="21" id="KW-1185">Reference proteome</keyword>
<dbReference type="CDD" id="cd06225">
    <property type="entry name" value="HAMP"/>
    <property type="match status" value="1"/>
</dbReference>
<dbReference type="SUPFAM" id="SSF47384">
    <property type="entry name" value="Homodimeric domain of signal transducing histidine kinase"/>
    <property type="match status" value="1"/>
</dbReference>
<dbReference type="InterPro" id="IPR036097">
    <property type="entry name" value="HisK_dim/P_sf"/>
</dbReference>
<dbReference type="InterPro" id="IPR003594">
    <property type="entry name" value="HATPase_dom"/>
</dbReference>
<feature type="transmembrane region" description="Helical" evidence="17">
    <location>
        <begin position="6"/>
        <end position="27"/>
    </location>
</feature>
<dbReference type="InterPro" id="IPR050398">
    <property type="entry name" value="HssS/ArlS-like"/>
</dbReference>
<dbReference type="InterPro" id="IPR036890">
    <property type="entry name" value="HATPase_C_sf"/>
</dbReference>
<evidence type="ECO:0000313" key="21">
    <source>
        <dbReference type="Proteomes" id="UP000245938"/>
    </source>
</evidence>
<protein>
    <recommendedName>
        <fullName evidence="16">Heme sensor protein HssS</fullName>
        <ecNumber evidence="3">2.7.13.3</ecNumber>
    </recommendedName>
</protein>
<sequence>MKSLYTKFVVYTIAIMLGSGLLSFLLANEYYQQKLKPVNDAKNTRIALDIADFADSHPSIDLDEYLQNTASTGYQFYLQRQDGKNWSFGADFRENNLTAKDIDTVLAGHVFHGIQNFPQKTFVTGFFANEQRNSIGVPLQHSGENYALFMRPDIKLLFNEMHILFGILFALGVLLSIIFVLISTKYLVKPIRTLTSATQKLASGHFDVKLDVSHKDEIGKLAQSFTYMATQLEKTEATRKEFISNVSHDIQSPLSNIKGYTNLLGNAHLDHTQKEQYITIINAEIQRLSDLTKQLLLLTSLDQGSSMMTIEKIDIAELLRELVKQHHWSIGDKNIMLSYSLPANCVIEGDATFLTTVFDNLITNAIKYNKDGGRIDIDMREHTSRVIIQFKDSGIGMTMEQQQQIFERFYRADSSRTHTVIGTGLGLSIVKSMVELHNGSISIDSQLGEGSVFTITFPKEQKT</sequence>
<dbReference type="FunFam" id="3.30.565.10:FF:000006">
    <property type="entry name" value="Sensor histidine kinase WalK"/>
    <property type="match status" value="1"/>
</dbReference>
<keyword evidence="8" id="KW-0547">Nucleotide-binding</keyword>
<keyword evidence="9 20" id="KW-0418">Kinase</keyword>
<evidence type="ECO:0000313" key="20">
    <source>
        <dbReference type="EMBL" id="PWI25068.1"/>
    </source>
</evidence>
<keyword evidence="14 17" id="KW-0472">Membrane</keyword>
<reference evidence="20 21" key="1">
    <citation type="submission" date="2018-05" db="EMBL/GenBank/DDBJ databases">
        <title>Kurthia sibirica genome sequence.</title>
        <authorList>
            <person name="Maclea K.S."/>
            <person name="Goen A.E."/>
        </authorList>
    </citation>
    <scope>NUCLEOTIDE SEQUENCE [LARGE SCALE GENOMIC DNA]</scope>
    <source>
        <strain evidence="20 21">ATCC 49154</strain>
    </source>
</reference>
<dbReference type="Gene3D" id="1.10.287.130">
    <property type="match status" value="1"/>
</dbReference>
<evidence type="ECO:0000259" key="18">
    <source>
        <dbReference type="PROSITE" id="PS50109"/>
    </source>
</evidence>
<comment type="catalytic activity">
    <reaction evidence="1">
        <text>ATP + protein L-histidine = ADP + protein N-phospho-L-histidine.</text>
        <dbReference type="EC" id="2.7.13.3"/>
    </reaction>
</comment>
<evidence type="ECO:0000256" key="12">
    <source>
        <dbReference type="ARBA" id="ARBA00023012"/>
    </source>
</evidence>
<keyword evidence="4" id="KW-1003">Cell membrane</keyword>
<comment type="function">
    <text evidence="15">Member of the two-component regulatory system HssS/HssR involved in intracellular heme homeostasis and tempering of staphylococcal virulence. HssS functions as a heme sensor histidine kinase which is autophosphorylated at a histidine residue and transfers its phosphate group to an aspartate residue of HssR. HssR/HssS activates the expression of hrtAB, an efflux pump, in response to extracellular heme, hemin, hemoglobin or blood.</text>
</comment>
<evidence type="ECO:0000256" key="6">
    <source>
        <dbReference type="ARBA" id="ARBA00022679"/>
    </source>
</evidence>
<dbReference type="InterPro" id="IPR003660">
    <property type="entry name" value="HAMP_dom"/>
</dbReference>
<evidence type="ECO:0000256" key="17">
    <source>
        <dbReference type="SAM" id="Phobius"/>
    </source>
</evidence>
<feature type="domain" description="HAMP" evidence="19">
    <location>
        <begin position="185"/>
        <end position="237"/>
    </location>
</feature>
<dbReference type="Pfam" id="PF00512">
    <property type="entry name" value="HisKA"/>
    <property type="match status" value="1"/>
</dbReference>
<dbReference type="FunFam" id="1.10.287.130:FF:000001">
    <property type="entry name" value="Two-component sensor histidine kinase"/>
    <property type="match status" value="1"/>
</dbReference>
<keyword evidence="10" id="KW-0067">ATP-binding</keyword>
<feature type="domain" description="Histidine kinase" evidence="18">
    <location>
        <begin position="245"/>
        <end position="461"/>
    </location>
</feature>
<dbReference type="Pfam" id="PF02518">
    <property type="entry name" value="HATPase_c"/>
    <property type="match status" value="1"/>
</dbReference>
<name>A0A2U3AKK2_9BACL</name>
<evidence type="ECO:0000256" key="1">
    <source>
        <dbReference type="ARBA" id="ARBA00000085"/>
    </source>
</evidence>
<evidence type="ECO:0000256" key="13">
    <source>
        <dbReference type="ARBA" id="ARBA00023026"/>
    </source>
</evidence>
<dbReference type="InterPro" id="IPR004358">
    <property type="entry name" value="Sig_transdc_His_kin-like_C"/>
</dbReference>
<evidence type="ECO:0000256" key="4">
    <source>
        <dbReference type="ARBA" id="ARBA00022475"/>
    </source>
</evidence>
<dbReference type="SMART" id="SM00387">
    <property type="entry name" value="HATPase_c"/>
    <property type="match status" value="1"/>
</dbReference>
<dbReference type="PRINTS" id="PR00344">
    <property type="entry name" value="BCTRLSENSOR"/>
</dbReference>
<dbReference type="Gene3D" id="6.10.340.10">
    <property type="match status" value="1"/>
</dbReference>
<evidence type="ECO:0000256" key="5">
    <source>
        <dbReference type="ARBA" id="ARBA00022553"/>
    </source>
</evidence>
<dbReference type="CDD" id="cd00075">
    <property type="entry name" value="HATPase"/>
    <property type="match status" value="1"/>
</dbReference>
<dbReference type="PROSITE" id="PS50885">
    <property type="entry name" value="HAMP"/>
    <property type="match status" value="1"/>
</dbReference>
<dbReference type="PANTHER" id="PTHR45528:SF11">
    <property type="entry name" value="HISTIDINE KINASE"/>
    <property type="match status" value="1"/>
</dbReference>
<dbReference type="EC" id="2.7.13.3" evidence="3"/>
<dbReference type="GO" id="GO:0005524">
    <property type="term" value="F:ATP binding"/>
    <property type="evidence" value="ECO:0007669"/>
    <property type="project" value="UniProtKB-KW"/>
</dbReference>
<evidence type="ECO:0000259" key="19">
    <source>
        <dbReference type="PROSITE" id="PS50885"/>
    </source>
</evidence>
<dbReference type="GO" id="GO:0005886">
    <property type="term" value="C:plasma membrane"/>
    <property type="evidence" value="ECO:0007669"/>
    <property type="project" value="UniProtKB-SubCell"/>
</dbReference>
<keyword evidence="12" id="KW-0902">Two-component regulatory system</keyword>
<keyword evidence="7 17" id="KW-0812">Transmembrane</keyword>
<evidence type="ECO:0000256" key="14">
    <source>
        <dbReference type="ARBA" id="ARBA00023136"/>
    </source>
</evidence>
<evidence type="ECO:0000256" key="7">
    <source>
        <dbReference type="ARBA" id="ARBA00022692"/>
    </source>
</evidence>
<keyword evidence="5" id="KW-0597">Phosphoprotein</keyword>
<dbReference type="EMBL" id="QFVR01000012">
    <property type="protein sequence ID" value="PWI25068.1"/>
    <property type="molecule type" value="Genomic_DNA"/>
</dbReference>
<dbReference type="Pfam" id="PF00672">
    <property type="entry name" value="HAMP"/>
    <property type="match status" value="1"/>
</dbReference>
<comment type="caution">
    <text evidence="20">The sequence shown here is derived from an EMBL/GenBank/DDBJ whole genome shotgun (WGS) entry which is preliminary data.</text>
</comment>
<dbReference type="PANTHER" id="PTHR45528">
    <property type="entry name" value="SENSOR HISTIDINE KINASE CPXA"/>
    <property type="match status" value="1"/>
</dbReference>
<dbReference type="CDD" id="cd00082">
    <property type="entry name" value="HisKA"/>
    <property type="match status" value="1"/>
</dbReference>
<comment type="subcellular location">
    <subcellularLocation>
        <location evidence="2">Cell membrane</location>
        <topology evidence="2">Multi-pass membrane protein</topology>
    </subcellularLocation>
</comment>